<feature type="transmembrane region" description="Helical" evidence="8">
    <location>
        <begin position="283"/>
        <end position="316"/>
    </location>
</feature>
<accession>A0A4P6ZMB0</accession>
<keyword evidence="4 8" id="KW-0812">Transmembrane</keyword>
<keyword evidence="6 8" id="KW-1133">Transmembrane helix</keyword>
<dbReference type="Proteomes" id="UP000294321">
    <property type="component" value="Chromosome"/>
</dbReference>
<evidence type="ECO:0000256" key="3">
    <source>
        <dbReference type="ARBA" id="ARBA00022475"/>
    </source>
</evidence>
<feature type="transmembrane region" description="Helical" evidence="8">
    <location>
        <begin position="91"/>
        <end position="112"/>
    </location>
</feature>
<evidence type="ECO:0000256" key="7">
    <source>
        <dbReference type="ARBA" id="ARBA00023136"/>
    </source>
</evidence>
<comment type="subcellular location">
    <subcellularLocation>
        <location evidence="1">Cell membrane</location>
        <topology evidence="1">Multi-pass membrane protein</topology>
    </subcellularLocation>
</comment>
<keyword evidence="2" id="KW-0813">Transport</keyword>
<feature type="domain" description="Amino acid permease/ SLC12A" evidence="9">
    <location>
        <begin position="18"/>
        <end position="457"/>
    </location>
</feature>
<feature type="transmembrane region" description="Helical" evidence="8">
    <location>
        <begin position="337"/>
        <end position="356"/>
    </location>
</feature>
<dbReference type="InterPro" id="IPR004840">
    <property type="entry name" value="Amino_acid_permease_CS"/>
</dbReference>
<dbReference type="Gene3D" id="1.20.1740.10">
    <property type="entry name" value="Amino acid/polyamine transporter I"/>
    <property type="match status" value="1"/>
</dbReference>
<keyword evidence="7 8" id="KW-0472">Membrane</keyword>
<dbReference type="PANTHER" id="PTHR43495">
    <property type="entry name" value="GABA PERMEASE"/>
    <property type="match status" value="1"/>
</dbReference>
<gene>
    <name evidence="10" type="ORF">ELX58_06300</name>
</gene>
<feature type="transmembrane region" description="Helical" evidence="8">
    <location>
        <begin position="203"/>
        <end position="225"/>
    </location>
</feature>
<dbReference type="AlphaFoldDB" id="A0A4P6ZMB0"/>
<dbReference type="Pfam" id="PF00324">
    <property type="entry name" value="AA_permease"/>
    <property type="match status" value="1"/>
</dbReference>
<dbReference type="InterPro" id="IPR004841">
    <property type="entry name" value="AA-permease/SLC12A_dom"/>
</dbReference>
<reference evidence="11" key="1">
    <citation type="submission" date="2018-12" db="EMBL/GenBank/DDBJ databases">
        <title>A new species of lactobacillus.</title>
        <authorList>
            <person name="Jian Y."/>
            <person name="Xin L."/>
            <person name="Hong Z.J."/>
            <person name="Ming L.Z."/>
            <person name="Hong X.Z."/>
        </authorList>
    </citation>
    <scope>NUCLEOTIDE SEQUENCE [LARGE SCALE GENOMIC DNA]</scope>
    <source>
        <strain evidence="11">HSLZ-75</strain>
    </source>
</reference>
<evidence type="ECO:0000313" key="10">
    <source>
        <dbReference type="EMBL" id="QBP18717.1"/>
    </source>
</evidence>
<evidence type="ECO:0000256" key="6">
    <source>
        <dbReference type="ARBA" id="ARBA00022989"/>
    </source>
</evidence>
<evidence type="ECO:0000256" key="1">
    <source>
        <dbReference type="ARBA" id="ARBA00004651"/>
    </source>
</evidence>
<feature type="transmembrane region" description="Helical" evidence="8">
    <location>
        <begin position="153"/>
        <end position="178"/>
    </location>
</feature>
<dbReference type="FunFam" id="1.20.1740.10:FF:000001">
    <property type="entry name" value="Amino acid permease"/>
    <property type="match status" value="1"/>
</dbReference>
<dbReference type="RefSeq" id="WP_133442275.1">
    <property type="nucleotide sequence ID" value="NZ_CP034726.1"/>
</dbReference>
<feature type="transmembrane region" description="Helical" evidence="8">
    <location>
        <begin position="362"/>
        <end position="385"/>
    </location>
</feature>
<dbReference type="GO" id="GO:0006865">
    <property type="term" value="P:amino acid transport"/>
    <property type="evidence" value="ECO:0007669"/>
    <property type="project" value="UniProtKB-KW"/>
</dbReference>
<keyword evidence="5" id="KW-0029">Amino-acid transport</keyword>
<feature type="transmembrane region" description="Helical" evidence="8">
    <location>
        <begin position="46"/>
        <end position="70"/>
    </location>
</feature>
<name>A0A4P6ZMB0_9LACO</name>
<evidence type="ECO:0000259" key="9">
    <source>
        <dbReference type="Pfam" id="PF00324"/>
    </source>
</evidence>
<keyword evidence="3" id="KW-1003">Cell membrane</keyword>
<dbReference type="EMBL" id="CP034726">
    <property type="protein sequence ID" value="QBP18717.1"/>
    <property type="molecule type" value="Genomic_DNA"/>
</dbReference>
<evidence type="ECO:0000256" key="2">
    <source>
        <dbReference type="ARBA" id="ARBA00022448"/>
    </source>
</evidence>
<dbReference type="PIRSF" id="PIRSF006060">
    <property type="entry name" value="AA_transporter"/>
    <property type="match status" value="1"/>
</dbReference>
<evidence type="ECO:0000313" key="11">
    <source>
        <dbReference type="Proteomes" id="UP000294321"/>
    </source>
</evidence>
<dbReference type="PANTHER" id="PTHR43495:SF2">
    <property type="entry name" value="D-SERINE_D-ALANINE_GLYCINE TRANSPORTER"/>
    <property type="match status" value="1"/>
</dbReference>
<evidence type="ECO:0000256" key="8">
    <source>
        <dbReference type="SAM" id="Phobius"/>
    </source>
</evidence>
<organism evidence="10 11">
    <name type="scientific">Acetilactobacillus jinshanensis</name>
    <dbReference type="NCBI Taxonomy" id="1720083"/>
    <lineage>
        <taxon>Bacteria</taxon>
        <taxon>Bacillati</taxon>
        <taxon>Bacillota</taxon>
        <taxon>Bacilli</taxon>
        <taxon>Lactobacillales</taxon>
        <taxon>Lactobacillaceae</taxon>
        <taxon>Acetilactobacillus</taxon>
    </lineage>
</organism>
<feature type="transmembrane region" description="Helical" evidence="8">
    <location>
        <begin position="406"/>
        <end position="426"/>
    </location>
</feature>
<feature type="transmembrane region" description="Helical" evidence="8">
    <location>
        <begin position="21"/>
        <end position="40"/>
    </location>
</feature>
<feature type="transmembrane region" description="Helical" evidence="8">
    <location>
        <begin position="432"/>
        <end position="452"/>
    </location>
</feature>
<sequence length="458" mass="51203">MKNGEHDNQLAHGLKPRHVQLIALGGAIGTGLFLGAGQSIKLAGPAIIFAYLIAGLVCFLIMRALGELLISNPNCRSYIDFITKYLGRRNGFVVGWTYWICWITIAMAEITAAGMYMKFWFPHLPQWVTGLIVLIILFILNSKNVSVFGETEFWFALIKIFAIIMLILTGIIMVMVHYRTHVGFVSLSNLVNYGFFSHGLKGFLLSFQMVVFSFVGIEMIGMTAAETKSPQREIPKCINSVPTRILLFYVGSLLALMCIYPWIDVSASSSPFVQVFANVGIKFAASIINFVVLTAALSSCNSAIFTTGRMVFSLCYNHHSKFGRKLSSVSKKHHVPTYAIGFSTLIIAISVLLNLMTPSGVFSFISSVSTTCFLYIWGMIVLTHLQYRRKVAKKHLTSKLEFKMPGYPVSDYLALAFLAFVMVILMFKPETFIALVGSVIWLILMYWGYSIYSRTDRD</sequence>
<proteinExistence type="predicted"/>
<dbReference type="GO" id="GO:0005886">
    <property type="term" value="C:plasma membrane"/>
    <property type="evidence" value="ECO:0007669"/>
    <property type="project" value="UniProtKB-SubCell"/>
</dbReference>
<protein>
    <submittedName>
        <fullName evidence="10">Amino acid permease</fullName>
    </submittedName>
</protein>
<dbReference type="GO" id="GO:0055085">
    <property type="term" value="P:transmembrane transport"/>
    <property type="evidence" value="ECO:0007669"/>
    <property type="project" value="InterPro"/>
</dbReference>
<keyword evidence="11" id="KW-1185">Reference proteome</keyword>
<evidence type="ECO:0000256" key="5">
    <source>
        <dbReference type="ARBA" id="ARBA00022970"/>
    </source>
</evidence>
<dbReference type="PROSITE" id="PS00218">
    <property type="entry name" value="AMINO_ACID_PERMEASE_1"/>
    <property type="match status" value="1"/>
</dbReference>
<dbReference type="KEGG" id="lji:ELX58_06300"/>
<dbReference type="OrthoDB" id="9780162at2"/>
<feature type="transmembrane region" description="Helical" evidence="8">
    <location>
        <begin position="246"/>
        <end position="263"/>
    </location>
</feature>
<evidence type="ECO:0000256" key="4">
    <source>
        <dbReference type="ARBA" id="ARBA00022692"/>
    </source>
</evidence>
<feature type="transmembrane region" description="Helical" evidence="8">
    <location>
        <begin position="124"/>
        <end position="141"/>
    </location>
</feature>